<dbReference type="GO" id="GO:0006631">
    <property type="term" value="P:fatty acid metabolic process"/>
    <property type="evidence" value="ECO:0007669"/>
    <property type="project" value="TreeGrafter"/>
</dbReference>
<dbReference type="CTD" id="150763"/>
<dbReference type="GO" id="GO:0031966">
    <property type="term" value="C:mitochondrial membrane"/>
    <property type="evidence" value="ECO:0007669"/>
    <property type="project" value="TreeGrafter"/>
</dbReference>
<name>A0A3P8WUZ9_CYNSE</name>
<reference evidence="2" key="3">
    <citation type="submission" date="2025-09" db="UniProtKB">
        <authorList>
            <consortium name="Ensembl"/>
        </authorList>
    </citation>
    <scope>IDENTIFICATION</scope>
</reference>
<keyword evidence="3" id="KW-1185">Reference proteome</keyword>
<dbReference type="GO" id="GO:0004366">
    <property type="term" value="F:glycerol-3-phosphate O-acyltransferase activity"/>
    <property type="evidence" value="ECO:0007669"/>
    <property type="project" value="TreeGrafter"/>
</dbReference>
<dbReference type="AlphaFoldDB" id="A0A3P8WUZ9"/>
<dbReference type="STRING" id="244447.ENSCSEP00000030357"/>
<evidence type="ECO:0000259" key="1">
    <source>
        <dbReference type="Pfam" id="PF19277"/>
    </source>
</evidence>
<evidence type="ECO:0000313" key="2">
    <source>
        <dbReference type="Ensembl" id="ENSCSEP00000030357.1"/>
    </source>
</evidence>
<dbReference type="Pfam" id="PF19277">
    <property type="entry name" value="GPAT_C"/>
    <property type="match status" value="1"/>
</dbReference>
<dbReference type="GO" id="GO:0019432">
    <property type="term" value="P:triglyceride biosynthetic process"/>
    <property type="evidence" value="ECO:0007669"/>
    <property type="project" value="TreeGrafter"/>
</dbReference>
<dbReference type="PANTHER" id="PTHR12563:SF15">
    <property type="entry name" value="GLYCEROL-3-PHOSPHATE ACYLTRANSFERASE 2, MITOCHONDRIAL"/>
    <property type="match status" value="1"/>
</dbReference>
<sequence>MMQDKNDGINKDIYPVQGIRPAKKMMFVAPCLAKVRPTLGQCCHQCTPDRMYNKLGQSSSLGFRDLLSVNETQTRYRGCLAKRFCYALFVSGCEVYASPVSNRVERVCQSNSVEEVLLAEENKPEGQRGRGQIGRLAPFLPLIKTCISPSHLRFMAWVMLKMFSSLFESIVVKQNHLAALQKVSKEGSLLVYIYVRQSVVDCALIPLVLFCHSLKVPYTLCPPQFYISPLRSVLQKVGVLLLPSAAETQQEAEMDSLYSLVMKSLVCELLHEGQALSVGVSALSGQGGQWLAHITQLIKEGSVPDVNLVPVGISYDSVPQTNVHVVGLRTLLHWLWSVLWRRPTGSVRIQFAQPFSLKEMLDSDRCRVDWLPLQDLLMPAILNNGTVSVFGRRRMSWFLPSHYASDPNEPEDPRRDLSVAVILHLLFLVNSYTAAMSTSLVSSVLLYKQRKGVSLSILCGDVTWLTEEMLFRNRDVGFGGSIADVVRYSLSLLAPYIIVLMPSSKDPYIVPRPSLHAILHLSLQRQTVLQTFISEVVGACAVSAMLSKVSASGISYVVRGGRADGAEVKGVTRFDVVLCQSELIEHALQLCHLLSPGLLPPCQSSKSFALDAIHSLVRCGILIMEEVSRGVPVCDFWKKKDPLIWAGDPCQCDSDCEVLDPHSYKISQPSHCPDMLFFLCGLLAGHLRALCWTTASLDHIEFPLPETVFVAQIHAYLCDMALKEKQHYESCSVEAAHTALRTLIDLGVILEERNEDYVSLNVSPLFQSSGNRQKLQYFIKQYL</sequence>
<dbReference type="InterPro" id="IPR045520">
    <property type="entry name" value="GPAT/DHAPAT_C"/>
</dbReference>
<accession>A0A3P8WUZ9</accession>
<dbReference type="GeneID" id="103397792"/>
<dbReference type="KEGG" id="csem:103397792"/>
<feature type="domain" description="GPAT/DHAPAT C-terminal" evidence="1">
    <location>
        <begin position="341"/>
        <end position="751"/>
    </location>
</feature>
<dbReference type="GeneTree" id="ENSGT00520000055570"/>
<dbReference type="OrthoDB" id="5962536at2759"/>
<dbReference type="Ensembl" id="ENSCSET00000030762.1">
    <property type="protein sequence ID" value="ENSCSEP00000030357.1"/>
    <property type="gene ID" value="ENSCSEG00000019441.1"/>
</dbReference>
<proteinExistence type="predicted"/>
<reference evidence="2" key="2">
    <citation type="submission" date="2025-08" db="UniProtKB">
        <authorList>
            <consortium name="Ensembl"/>
        </authorList>
    </citation>
    <scope>IDENTIFICATION</scope>
</reference>
<evidence type="ECO:0000313" key="3">
    <source>
        <dbReference type="Proteomes" id="UP000265120"/>
    </source>
</evidence>
<dbReference type="RefSeq" id="XP_008334391.1">
    <property type="nucleotide sequence ID" value="XM_008336169.3"/>
</dbReference>
<dbReference type="Proteomes" id="UP000265120">
    <property type="component" value="Chromosome Z"/>
</dbReference>
<dbReference type="GO" id="GO:0034587">
    <property type="term" value="P:piRNA processing"/>
    <property type="evidence" value="ECO:0007669"/>
    <property type="project" value="TreeGrafter"/>
</dbReference>
<dbReference type="GO" id="GO:0008654">
    <property type="term" value="P:phospholipid biosynthetic process"/>
    <property type="evidence" value="ECO:0007669"/>
    <property type="project" value="TreeGrafter"/>
</dbReference>
<dbReference type="InParanoid" id="A0A3P8WUZ9"/>
<protein>
    <submittedName>
        <fullName evidence="2">Glycerol-3-phosphate acyltransferase 2, mitochondrial</fullName>
    </submittedName>
</protein>
<dbReference type="PANTHER" id="PTHR12563">
    <property type="entry name" value="GLYCEROL-3-PHOSPHATE ACYLTRANSFERASE"/>
    <property type="match status" value="1"/>
</dbReference>
<reference evidence="2 3" key="1">
    <citation type="journal article" date="2014" name="Nat. Genet.">
        <title>Whole-genome sequence of a flatfish provides insights into ZW sex chromosome evolution and adaptation to a benthic lifestyle.</title>
        <authorList>
            <person name="Chen S."/>
            <person name="Zhang G."/>
            <person name="Shao C."/>
            <person name="Huang Q."/>
            <person name="Liu G."/>
            <person name="Zhang P."/>
            <person name="Song W."/>
            <person name="An N."/>
            <person name="Chalopin D."/>
            <person name="Volff J.N."/>
            <person name="Hong Y."/>
            <person name="Li Q."/>
            <person name="Sha Z."/>
            <person name="Zhou H."/>
            <person name="Xie M."/>
            <person name="Yu Q."/>
            <person name="Liu Y."/>
            <person name="Xiang H."/>
            <person name="Wang N."/>
            <person name="Wu K."/>
            <person name="Yang C."/>
            <person name="Zhou Q."/>
            <person name="Liao X."/>
            <person name="Yang L."/>
            <person name="Hu Q."/>
            <person name="Zhang J."/>
            <person name="Meng L."/>
            <person name="Jin L."/>
            <person name="Tian Y."/>
            <person name="Lian J."/>
            <person name="Yang J."/>
            <person name="Miao G."/>
            <person name="Liu S."/>
            <person name="Liang Z."/>
            <person name="Yan F."/>
            <person name="Li Y."/>
            <person name="Sun B."/>
            <person name="Zhang H."/>
            <person name="Zhang J."/>
            <person name="Zhu Y."/>
            <person name="Du M."/>
            <person name="Zhao Y."/>
            <person name="Schartl M."/>
            <person name="Tang Q."/>
            <person name="Wang J."/>
        </authorList>
    </citation>
    <scope>NUCLEOTIDE SEQUENCE</scope>
</reference>
<dbReference type="GO" id="GO:0006072">
    <property type="term" value="P:glycerol-3-phosphate metabolic process"/>
    <property type="evidence" value="ECO:0007669"/>
    <property type="project" value="TreeGrafter"/>
</dbReference>
<dbReference type="InterPro" id="IPR022284">
    <property type="entry name" value="GPAT/DHAPAT"/>
</dbReference>
<organism evidence="2 3">
    <name type="scientific">Cynoglossus semilaevis</name>
    <name type="common">Tongue sole</name>
    <dbReference type="NCBI Taxonomy" id="244447"/>
    <lineage>
        <taxon>Eukaryota</taxon>
        <taxon>Metazoa</taxon>
        <taxon>Chordata</taxon>
        <taxon>Craniata</taxon>
        <taxon>Vertebrata</taxon>
        <taxon>Euteleostomi</taxon>
        <taxon>Actinopterygii</taxon>
        <taxon>Neopterygii</taxon>
        <taxon>Teleostei</taxon>
        <taxon>Neoteleostei</taxon>
        <taxon>Acanthomorphata</taxon>
        <taxon>Carangaria</taxon>
        <taxon>Pleuronectiformes</taxon>
        <taxon>Pleuronectoidei</taxon>
        <taxon>Cynoglossidae</taxon>
        <taxon>Cynoglossinae</taxon>
        <taxon>Cynoglossus</taxon>
    </lineage>
</organism>